<evidence type="ECO:0000313" key="3">
    <source>
        <dbReference type="EMBL" id="MBN8660617.1"/>
    </source>
</evidence>
<accession>A0A8J7PMF1</accession>
<organism evidence="3 4">
    <name type="scientific">Candidatus Obscuribacter phosphatis</name>
    <dbReference type="NCBI Taxonomy" id="1906157"/>
    <lineage>
        <taxon>Bacteria</taxon>
        <taxon>Bacillati</taxon>
        <taxon>Candidatus Melainabacteria</taxon>
        <taxon>Candidatus Obscuribacterales</taxon>
        <taxon>Candidatus Obscuribacteraceae</taxon>
        <taxon>Candidatus Obscuribacter</taxon>
    </lineage>
</organism>
<evidence type="ECO:0000313" key="4">
    <source>
        <dbReference type="Proteomes" id="UP000664277"/>
    </source>
</evidence>
<dbReference type="GO" id="GO:0005524">
    <property type="term" value="F:ATP binding"/>
    <property type="evidence" value="ECO:0007669"/>
    <property type="project" value="TreeGrafter"/>
</dbReference>
<dbReference type="InterPro" id="IPR011006">
    <property type="entry name" value="CheY-like_superfamily"/>
</dbReference>
<dbReference type="PROSITE" id="PS50110">
    <property type="entry name" value="RESPONSE_REGULATORY"/>
    <property type="match status" value="1"/>
</dbReference>
<dbReference type="PANTHER" id="PTHR43384">
    <property type="entry name" value="SEPTUM SITE-DETERMINING PROTEIN MIND HOMOLOG, CHLOROPLASTIC-RELATED"/>
    <property type="match status" value="1"/>
</dbReference>
<dbReference type="GO" id="GO:0051782">
    <property type="term" value="P:negative regulation of cell division"/>
    <property type="evidence" value="ECO:0007669"/>
    <property type="project" value="TreeGrafter"/>
</dbReference>
<evidence type="ECO:0000259" key="2">
    <source>
        <dbReference type="PROSITE" id="PS50110"/>
    </source>
</evidence>
<dbReference type="SUPFAM" id="SSF52172">
    <property type="entry name" value="CheY-like"/>
    <property type="match status" value="1"/>
</dbReference>
<dbReference type="InterPro" id="IPR002586">
    <property type="entry name" value="CobQ/CobB/MinD/ParA_Nub-bd_dom"/>
</dbReference>
<protein>
    <submittedName>
        <fullName evidence="3">AAA family ATPase</fullName>
    </submittedName>
</protein>
<dbReference type="GO" id="GO:0016887">
    <property type="term" value="F:ATP hydrolysis activity"/>
    <property type="evidence" value="ECO:0007669"/>
    <property type="project" value="TreeGrafter"/>
</dbReference>
<dbReference type="GO" id="GO:0009898">
    <property type="term" value="C:cytoplasmic side of plasma membrane"/>
    <property type="evidence" value="ECO:0007669"/>
    <property type="project" value="TreeGrafter"/>
</dbReference>
<reference evidence="3" key="1">
    <citation type="submission" date="2021-02" db="EMBL/GenBank/DDBJ databases">
        <title>Genome-Resolved Metagenomics of a Microbial Community Performing Photosynthetic Biological Nutrient Removal.</title>
        <authorList>
            <person name="Mcdaniel E.A."/>
        </authorList>
    </citation>
    <scope>NUCLEOTIDE SEQUENCE</scope>
    <source>
        <strain evidence="3">UWPOB_OBS1</strain>
    </source>
</reference>
<proteinExistence type="predicted"/>
<dbReference type="Proteomes" id="UP000664277">
    <property type="component" value="Unassembled WGS sequence"/>
</dbReference>
<evidence type="ECO:0000256" key="1">
    <source>
        <dbReference type="PROSITE-ProRule" id="PRU00169"/>
    </source>
</evidence>
<feature type="domain" description="Response regulatory" evidence="2">
    <location>
        <begin position="5"/>
        <end position="120"/>
    </location>
</feature>
<dbReference type="InterPro" id="IPR001789">
    <property type="entry name" value="Sig_transdc_resp-reg_receiver"/>
</dbReference>
<dbReference type="Gene3D" id="3.40.50.2300">
    <property type="match status" value="1"/>
</dbReference>
<dbReference type="Gene3D" id="3.40.50.300">
    <property type="entry name" value="P-loop containing nucleotide triphosphate hydrolases"/>
    <property type="match status" value="1"/>
</dbReference>
<dbReference type="EMBL" id="JAFLCK010000012">
    <property type="protein sequence ID" value="MBN8660617.1"/>
    <property type="molecule type" value="Genomic_DNA"/>
</dbReference>
<dbReference type="Pfam" id="PF01656">
    <property type="entry name" value="CbiA"/>
    <property type="match status" value="1"/>
</dbReference>
<sequence>MKLTTLLVCDAGLDKRQTIEDLIHSQPSLALVSTVSGSMAREQIGSLHPKLVWIELSPAPVRGLSLLAELRETFPQLYFFVSYEVPDPELIRTAYRLGASDFLDAERWRTDLPAAVQSIQLKHQSESVSTAAGKVIGVFSPTGGIGATTICTNLAGYLGKYGETCIVDLDLQFGMVSHYLNLEPSFSLSTIDFSHTNFDATYLRNLMTRYDDKLSILAAPPELEDIGDIYAAQVQEILYTSKQEFRFTVVDLPKNLLDERAIATLDLADHVLVVTEYNWAAILNARKCLDTFKAHYNQEKLLLVVNRSEWLPQDVLSECRANLNYPVFHEIPNDTKTAKWVNNQGQIAPGHTPLGKGLDSLARRLAGGEQLLLTQKDEKGGGFKLPAIFGKRK</sequence>
<name>A0A8J7PMF1_9BACT</name>
<dbReference type="PANTHER" id="PTHR43384:SF13">
    <property type="entry name" value="SLR0110 PROTEIN"/>
    <property type="match status" value="1"/>
</dbReference>
<dbReference type="SUPFAM" id="SSF52540">
    <property type="entry name" value="P-loop containing nucleoside triphosphate hydrolases"/>
    <property type="match status" value="1"/>
</dbReference>
<comment type="caution">
    <text evidence="1">Lacks conserved residue(s) required for the propagation of feature annotation.</text>
</comment>
<dbReference type="AlphaFoldDB" id="A0A8J7PMF1"/>
<dbReference type="InterPro" id="IPR050625">
    <property type="entry name" value="ParA/MinD_ATPase"/>
</dbReference>
<gene>
    <name evidence="3" type="ORF">J0M35_09660</name>
</gene>
<comment type="caution">
    <text evidence="3">The sequence shown here is derived from an EMBL/GenBank/DDBJ whole genome shotgun (WGS) entry which is preliminary data.</text>
</comment>
<dbReference type="InterPro" id="IPR027417">
    <property type="entry name" value="P-loop_NTPase"/>
</dbReference>
<dbReference type="GO" id="GO:0000160">
    <property type="term" value="P:phosphorelay signal transduction system"/>
    <property type="evidence" value="ECO:0007669"/>
    <property type="project" value="InterPro"/>
</dbReference>
<dbReference type="GO" id="GO:0005829">
    <property type="term" value="C:cytosol"/>
    <property type="evidence" value="ECO:0007669"/>
    <property type="project" value="TreeGrafter"/>
</dbReference>